<dbReference type="GO" id="GO:0003677">
    <property type="term" value="F:DNA binding"/>
    <property type="evidence" value="ECO:0007669"/>
    <property type="project" value="InterPro"/>
</dbReference>
<protein>
    <recommendedName>
        <fullName evidence="1">Resolvase HTH domain-containing protein</fullName>
    </recommendedName>
</protein>
<dbReference type="GO" id="GO:0000150">
    <property type="term" value="F:DNA strand exchange activity"/>
    <property type="evidence" value="ECO:0007669"/>
    <property type="project" value="InterPro"/>
</dbReference>
<evidence type="ECO:0000259" key="1">
    <source>
        <dbReference type="Pfam" id="PF02796"/>
    </source>
</evidence>
<feature type="domain" description="Resolvase HTH" evidence="1">
    <location>
        <begin position="10"/>
        <end position="40"/>
    </location>
</feature>
<dbReference type="InterPro" id="IPR006120">
    <property type="entry name" value="Resolvase_HTH_dom"/>
</dbReference>
<gene>
    <name evidence="2" type="ORF">LCGC14_1066560</name>
</gene>
<evidence type="ECO:0000313" key="2">
    <source>
        <dbReference type="EMBL" id="KKN07482.1"/>
    </source>
</evidence>
<dbReference type="Pfam" id="PF02796">
    <property type="entry name" value="HTH_7"/>
    <property type="match status" value="1"/>
</dbReference>
<organism evidence="2">
    <name type="scientific">marine sediment metagenome</name>
    <dbReference type="NCBI Taxonomy" id="412755"/>
    <lineage>
        <taxon>unclassified sequences</taxon>
        <taxon>metagenomes</taxon>
        <taxon>ecological metagenomes</taxon>
    </lineage>
</organism>
<comment type="caution">
    <text evidence="2">The sequence shown here is derived from an EMBL/GenBank/DDBJ whole genome shotgun (WGS) entry which is preliminary data.</text>
</comment>
<reference evidence="2" key="1">
    <citation type="journal article" date="2015" name="Nature">
        <title>Complex archaea that bridge the gap between prokaryotes and eukaryotes.</title>
        <authorList>
            <person name="Spang A."/>
            <person name="Saw J.H."/>
            <person name="Jorgensen S.L."/>
            <person name="Zaremba-Niedzwiedzka K."/>
            <person name="Martijn J."/>
            <person name="Lind A.E."/>
            <person name="van Eijk R."/>
            <person name="Schleper C."/>
            <person name="Guy L."/>
            <person name="Ettema T.J."/>
        </authorList>
    </citation>
    <scope>NUCLEOTIDE SEQUENCE</scope>
</reference>
<accession>A0A0F9N6N2</accession>
<dbReference type="AlphaFoldDB" id="A0A0F9N6N2"/>
<name>A0A0F9N6N2_9ZZZZ</name>
<dbReference type="Gene3D" id="1.10.10.60">
    <property type="entry name" value="Homeodomain-like"/>
    <property type="match status" value="1"/>
</dbReference>
<sequence length="176" mass="20108">MISVEVEKFIKKLLREGVTPREICIRAGVCRRTVYRVKATSGMMDRTRCRPDCGEMISIGKEKKIRELLEKGFTISHISRILHTKRDTIRKIKKLPELRERKSPVNIKRFASKHSHKTPRDEGRNAVCYGTFGRSTEKYKVEKPSSRCLMCGGLIVVSPCILCSLDIALQEGSEEL</sequence>
<proteinExistence type="predicted"/>
<dbReference type="EMBL" id="LAZR01004566">
    <property type="protein sequence ID" value="KKN07482.1"/>
    <property type="molecule type" value="Genomic_DNA"/>
</dbReference>